<reference evidence="1" key="1">
    <citation type="submission" date="2019-06" db="EMBL/GenBank/DDBJ databases">
        <authorList>
            <person name="Deangelis K."/>
            <person name="Huntemann M."/>
            <person name="Clum A."/>
            <person name="Pillay M."/>
            <person name="Palaniappan K."/>
            <person name="Varghese N."/>
            <person name="Mikhailova N."/>
            <person name="Stamatis D."/>
            <person name="Reddy T."/>
            <person name="Daum C."/>
            <person name="Shapiro N."/>
            <person name="Ivanova N."/>
            <person name="Kyrpides N."/>
            <person name="Woyke T."/>
        </authorList>
    </citation>
    <scope>NUCLEOTIDE SEQUENCE [LARGE SCALE GENOMIC DNA]</scope>
    <source>
        <strain evidence="1">128R</strain>
    </source>
</reference>
<dbReference type="Pfam" id="PF09351">
    <property type="entry name" value="DUF1993"/>
    <property type="match status" value="1"/>
</dbReference>
<name>A0A559T888_SERFO</name>
<sequence length="168" mass="18765">MSLSIYAHSPSQFIRGLQILSNLLKKGEQFLQEKQLAESALLEARLAADMFPLLRQVQIASDAAKGAVARLAGQEVPSMPDDETNFAQLYQRIEKTIAYVQGFQATDFADADGRKIELKSKTREFHFSAADFLLTFAIPNFYFHLTTAYNILRNQGVQVGKMDFLGAV</sequence>
<reference evidence="1" key="2">
    <citation type="submission" date="2019-08" db="EMBL/GenBank/DDBJ databases">
        <title>Investigation of anaerobic lignin degradation for improved lignocellulosic biofuels.</title>
        <authorList>
            <person name="Deangelis K.PhD."/>
        </authorList>
    </citation>
    <scope>NUCLEOTIDE SEQUENCE [LARGE SCALE GENOMIC DNA]</scope>
    <source>
        <strain evidence="1">128R</strain>
    </source>
</reference>
<gene>
    <name evidence="1" type="ORF">FHU10_3417</name>
</gene>
<dbReference type="EMBL" id="VISQ01000001">
    <property type="protein sequence ID" value="TVZ70822.1"/>
    <property type="molecule type" value="Genomic_DNA"/>
</dbReference>
<dbReference type="AlphaFoldDB" id="A0A559T888"/>
<dbReference type="Gene3D" id="1.20.120.450">
    <property type="entry name" value="dinb family like domain"/>
    <property type="match status" value="1"/>
</dbReference>
<dbReference type="PANTHER" id="PTHR36922:SF1">
    <property type="entry name" value="DUF1993 DOMAIN-CONTAINING PROTEIN"/>
    <property type="match status" value="1"/>
</dbReference>
<dbReference type="PANTHER" id="PTHR36922">
    <property type="entry name" value="BLL2446 PROTEIN"/>
    <property type="match status" value="1"/>
</dbReference>
<accession>A0A559T888</accession>
<proteinExistence type="predicted"/>
<dbReference type="InterPro" id="IPR034660">
    <property type="entry name" value="DinB/YfiT-like"/>
</dbReference>
<dbReference type="OrthoDB" id="338237at2"/>
<evidence type="ECO:0008006" key="2">
    <source>
        <dbReference type="Google" id="ProtNLM"/>
    </source>
</evidence>
<organism evidence="1">
    <name type="scientific">Serratia fonticola</name>
    <dbReference type="NCBI Taxonomy" id="47917"/>
    <lineage>
        <taxon>Bacteria</taxon>
        <taxon>Pseudomonadati</taxon>
        <taxon>Pseudomonadota</taxon>
        <taxon>Gammaproteobacteria</taxon>
        <taxon>Enterobacterales</taxon>
        <taxon>Yersiniaceae</taxon>
        <taxon>Serratia</taxon>
    </lineage>
</organism>
<comment type="caution">
    <text evidence="1">The sequence shown here is derived from an EMBL/GenBank/DDBJ whole genome shotgun (WGS) entry which is preliminary data.</text>
</comment>
<evidence type="ECO:0000313" key="1">
    <source>
        <dbReference type="EMBL" id="TVZ70822.1"/>
    </source>
</evidence>
<dbReference type="SUPFAM" id="SSF109854">
    <property type="entry name" value="DinB/YfiT-like putative metalloenzymes"/>
    <property type="match status" value="1"/>
</dbReference>
<protein>
    <recommendedName>
        <fullName evidence="2">DUF1993 domain-containing protein</fullName>
    </recommendedName>
</protein>
<dbReference type="InterPro" id="IPR018531">
    <property type="entry name" value="DUF1993"/>
</dbReference>